<evidence type="ECO:0000313" key="2">
    <source>
        <dbReference type="Proteomes" id="UP000281406"/>
    </source>
</evidence>
<dbReference type="AlphaFoldDB" id="A0A3N0YF98"/>
<organism evidence="1 2">
    <name type="scientific">Anabarilius grahami</name>
    <name type="common">Kanglang fish</name>
    <name type="synonym">Barilius grahami</name>
    <dbReference type="NCBI Taxonomy" id="495550"/>
    <lineage>
        <taxon>Eukaryota</taxon>
        <taxon>Metazoa</taxon>
        <taxon>Chordata</taxon>
        <taxon>Craniata</taxon>
        <taxon>Vertebrata</taxon>
        <taxon>Euteleostomi</taxon>
        <taxon>Actinopterygii</taxon>
        <taxon>Neopterygii</taxon>
        <taxon>Teleostei</taxon>
        <taxon>Ostariophysi</taxon>
        <taxon>Cypriniformes</taxon>
        <taxon>Xenocyprididae</taxon>
        <taxon>Xenocypridinae</taxon>
        <taxon>Xenocypridinae incertae sedis</taxon>
        <taxon>Anabarilius</taxon>
    </lineage>
</organism>
<gene>
    <name evidence="1" type="ORF">DPX16_22920</name>
</gene>
<comment type="caution">
    <text evidence="1">The sequence shown here is derived from an EMBL/GenBank/DDBJ whole genome shotgun (WGS) entry which is preliminary data.</text>
</comment>
<dbReference type="Proteomes" id="UP000281406">
    <property type="component" value="Unassembled WGS sequence"/>
</dbReference>
<keyword evidence="2" id="KW-1185">Reference proteome</keyword>
<evidence type="ECO:0000313" key="1">
    <source>
        <dbReference type="EMBL" id="ROL44935.1"/>
    </source>
</evidence>
<sequence length="68" mass="6923">MASQVPAKPLGEAMCTLSLQTPQDDQQQLATTSSVTPFTQVSVGGCTRTAGHACLRVTGAAGMSKTTP</sequence>
<dbReference type="EMBL" id="RJVU01042909">
    <property type="protein sequence ID" value="ROL44935.1"/>
    <property type="molecule type" value="Genomic_DNA"/>
</dbReference>
<name>A0A3N0YF98_ANAGA</name>
<accession>A0A3N0YF98</accession>
<reference evidence="1 2" key="1">
    <citation type="submission" date="2018-10" db="EMBL/GenBank/DDBJ databases">
        <title>Genome assembly for a Yunnan-Guizhou Plateau 3E fish, Anabarilius grahami (Regan), and its evolutionary and genetic applications.</title>
        <authorList>
            <person name="Jiang W."/>
        </authorList>
    </citation>
    <scope>NUCLEOTIDE SEQUENCE [LARGE SCALE GENOMIC DNA]</scope>
    <source>
        <strain evidence="1">AG-KIZ</strain>
        <tissue evidence="1">Muscle</tissue>
    </source>
</reference>
<proteinExistence type="predicted"/>
<protein>
    <submittedName>
        <fullName evidence="1">Uncharacterized protein</fullName>
    </submittedName>
</protein>